<dbReference type="AlphaFoldDB" id="A0A6P1DYV3"/>
<accession>A0A6P1DYV3</accession>
<reference evidence="3" key="1">
    <citation type="journal article" date="2020" name="Microbiol. Resour. Announc.">
        <title>Draft Genome Sequences of Thiorhodococcus mannitoliphagus and Thiorhodococcus minor, Purple Sulfur Photosynthetic Bacteria in the Gammaproteobacterial Family Chromatiaceae.</title>
        <authorList>
            <person name="Aviles F.A."/>
            <person name="Meyer T.E."/>
            <person name="Kyndt J.A."/>
        </authorList>
    </citation>
    <scope>NUCLEOTIDE SEQUENCE [LARGE SCALE GENOMIC DNA]</scope>
    <source>
        <strain evidence="3">DSM 18266</strain>
    </source>
</reference>
<evidence type="ECO:0000313" key="2">
    <source>
        <dbReference type="EMBL" id="NEX23507.1"/>
    </source>
</evidence>
<feature type="region of interest" description="Disordered" evidence="1">
    <location>
        <begin position="1"/>
        <end position="23"/>
    </location>
</feature>
<organism evidence="2 3">
    <name type="scientific">Thiorhodococcus mannitoliphagus</name>
    <dbReference type="NCBI Taxonomy" id="329406"/>
    <lineage>
        <taxon>Bacteria</taxon>
        <taxon>Pseudomonadati</taxon>
        <taxon>Pseudomonadota</taxon>
        <taxon>Gammaproteobacteria</taxon>
        <taxon>Chromatiales</taxon>
        <taxon>Chromatiaceae</taxon>
        <taxon>Thiorhodococcus</taxon>
    </lineage>
</organism>
<sequence>MTTADPQGNTRQGATSADRRQIDVRRNAARRALVKIDQAAIARALRTPNPAALYSDAVELAHRHFERRKARQMLSDASLVVRILRE</sequence>
<proteinExistence type="predicted"/>
<keyword evidence="3" id="KW-1185">Reference proteome</keyword>
<feature type="compositionally biased region" description="Polar residues" evidence="1">
    <location>
        <begin position="1"/>
        <end position="15"/>
    </location>
</feature>
<dbReference type="RefSeq" id="WP_164656937.1">
    <property type="nucleotide sequence ID" value="NZ_JAAIJR010000220.1"/>
</dbReference>
<evidence type="ECO:0000313" key="3">
    <source>
        <dbReference type="Proteomes" id="UP000471640"/>
    </source>
</evidence>
<comment type="caution">
    <text evidence="2">The sequence shown here is derived from an EMBL/GenBank/DDBJ whole genome shotgun (WGS) entry which is preliminary data.</text>
</comment>
<dbReference type="Proteomes" id="UP000471640">
    <property type="component" value="Unassembled WGS sequence"/>
</dbReference>
<evidence type="ECO:0000256" key="1">
    <source>
        <dbReference type="SAM" id="MobiDB-lite"/>
    </source>
</evidence>
<name>A0A6P1DYV3_9GAMM</name>
<protein>
    <submittedName>
        <fullName evidence="2">Uncharacterized protein</fullName>
    </submittedName>
</protein>
<reference evidence="2 3" key="2">
    <citation type="submission" date="2020-02" db="EMBL/GenBank/DDBJ databases">
        <title>Genome sequences of Thiorhodococcus mannitoliphagus and Thiorhodococcus minor, purple sulfur photosynthetic bacteria in the gammaproteobacterial family, Chromatiaceae.</title>
        <authorList>
            <person name="Aviles F.A."/>
            <person name="Meyer T.E."/>
            <person name="Kyndt J.A."/>
        </authorList>
    </citation>
    <scope>NUCLEOTIDE SEQUENCE [LARGE SCALE GENOMIC DNA]</scope>
    <source>
        <strain evidence="2 3">DSM 18266</strain>
    </source>
</reference>
<gene>
    <name evidence="2" type="ORF">G3480_25040</name>
</gene>
<dbReference type="EMBL" id="JAAIJR010000220">
    <property type="protein sequence ID" value="NEX23507.1"/>
    <property type="molecule type" value="Genomic_DNA"/>
</dbReference>